<gene>
    <name evidence="1" type="ORF">BTMF_LOCUS1915</name>
</gene>
<keyword evidence="2" id="KW-1185">Reference proteome</keyword>
<sequence>MSTLFCAFMFPYWSISHPEDTFTINLTLPVVNASLYIVSHIHVVLFWTMCHSVGINSHFILSLVSYFRSTHHVS</sequence>
<dbReference type="Proteomes" id="UP000280834">
    <property type="component" value="Unassembled WGS sequence"/>
</dbReference>
<accession>A0A3P7W296</accession>
<protein>
    <submittedName>
        <fullName evidence="1">Uncharacterized protein</fullName>
    </submittedName>
</protein>
<dbReference type="EMBL" id="UZAG01001465">
    <property type="protein sequence ID" value="VDO11352.1"/>
    <property type="molecule type" value="Genomic_DNA"/>
</dbReference>
<organism evidence="1 2">
    <name type="scientific">Brugia timori</name>
    <dbReference type="NCBI Taxonomy" id="42155"/>
    <lineage>
        <taxon>Eukaryota</taxon>
        <taxon>Metazoa</taxon>
        <taxon>Ecdysozoa</taxon>
        <taxon>Nematoda</taxon>
        <taxon>Chromadorea</taxon>
        <taxon>Rhabditida</taxon>
        <taxon>Spirurina</taxon>
        <taxon>Spiruromorpha</taxon>
        <taxon>Filarioidea</taxon>
        <taxon>Onchocercidae</taxon>
        <taxon>Brugia</taxon>
    </lineage>
</organism>
<evidence type="ECO:0000313" key="1">
    <source>
        <dbReference type="EMBL" id="VDO11352.1"/>
    </source>
</evidence>
<evidence type="ECO:0000313" key="2">
    <source>
        <dbReference type="Proteomes" id="UP000280834"/>
    </source>
</evidence>
<dbReference type="AlphaFoldDB" id="A0A3P7W296"/>
<name>A0A3P7W296_9BILA</name>
<proteinExistence type="predicted"/>
<reference evidence="1 2" key="1">
    <citation type="submission" date="2018-11" db="EMBL/GenBank/DDBJ databases">
        <authorList>
            <consortium name="Pathogen Informatics"/>
        </authorList>
    </citation>
    <scope>NUCLEOTIDE SEQUENCE [LARGE SCALE GENOMIC DNA]</scope>
</reference>